<name>A0A9E8N9T1_9BACT</name>
<dbReference type="KEGG" id="dpf:ON006_00920"/>
<reference evidence="1" key="1">
    <citation type="submission" date="2022-11" db="EMBL/GenBank/DDBJ databases">
        <title>Dyadobacter pollutisoli sp. nov., isolated from plastic dumped soil.</title>
        <authorList>
            <person name="Kim J.M."/>
            <person name="Kim K.R."/>
            <person name="Lee J.K."/>
            <person name="Hao L."/>
            <person name="Jeon C.O."/>
        </authorList>
    </citation>
    <scope>NUCLEOTIDE SEQUENCE</scope>
    <source>
        <strain evidence="1">U1</strain>
    </source>
</reference>
<keyword evidence="2" id="KW-1185">Reference proteome</keyword>
<proteinExistence type="predicted"/>
<sequence length="345" mass="39801">MNKRYQATMASTHVDSHGDMITREALEDLCVKINLGEKKIKMSVEHRRDFPPMGRLENAQVVEKDGFHYLLVEMVSFPDPEQVTWNPKLMIQQFDDAFQFIEVDDSQLSKIEVAFDTINFTPREQAFSFAEKIKEQSPDPIEVNFLSRKSDIPDPEIVFRFLEFQALYQFSKPILKKLGEAVADKAAEVMVEKSFETMKHLFKVLRDSLRQMVPKNKPVSVIFDIPGKPHIELIAKTRYEGAIKKAFSKKRLDKVKSEITDLLTEVPISKIQFIMNSDSKWKFNYLITEKGQVIGTKESFEQRTKVYNSVGNKNARAANKHLRGFNDSRKKDVKVIMGAKLSDEQ</sequence>
<dbReference type="Proteomes" id="UP001164653">
    <property type="component" value="Chromosome"/>
</dbReference>
<evidence type="ECO:0000313" key="1">
    <source>
        <dbReference type="EMBL" id="WAC12530.1"/>
    </source>
</evidence>
<gene>
    <name evidence="1" type="ORF">ON006_00920</name>
</gene>
<dbReference type="RefSeq" id="WP_244823230.1">
    <property type="nucleotide sequence ID" value="NZ_CP112998.1"/>
</dbReference>
<accession>A0A9E8N9T1</accession>
<dbReference type="EMBL" id="CP112998">
    <property type="protein sequence ID" value="WAC12530.1"/>
    <property type="molecule type" value="Genomic_DNA"/>
</dbReference>
<organism evidence="1 2">
    <name type="scientific">Dyadobacter pollutisoli</name>
    <dbReference type="NCBI Taxonomy" id="2910158"/>
    <lineage>
        <taxon>Bacteria</taxon>
        <taxon>Pseudomonadati</taxon>
        <taxon>Bacteroidota</taxon>
        <taxon>Cytophagia</taxon>
        <taxon>Cytophagales</taxon>
        <taxon>Spirosomataceae</taxon>
        <taxon>Dyadobacter</taxon>
    </lineage>
</organism>
<dbReference type="AlphaFoldDB" id="A0A9E8N9T1"/>
<evidence type="ECO:0000313" key="2">
    <source>
        <dbReference type="Proteomes" id="UP001164653"/>
    </source>
</evidence>
<protein>
    <submittedName>
        <fullName evidence="1">Uncharacterized protein</fullName>
    </submittedName>
</protein>